<sequence length="114" mass="13052">MWMDGSFNDDLANHSGSLMRRTVVGISALLRQGDLEGIPGPVQQILLAHRDLRSVHPAWHLILLEHHVVRERLPVLELDRLPRPHPQLLGDEHQLPASPPPPPPQYHLRRIRRP</sequence>
<evidence type="ECO:0000313" key="3">
    <source>
        <dbReference type="Proteomes" id="UP001152523"/>
    </source>
</evidence>
<organism evidence="2 3">
    <name type="scientific">Cuscuta epithymum</name>
    <dbReference type="NCBI Taxonomy" id="186058"/>
    <lineage>
        <taxon>Eukaryota</taxon>
        <taxon>Viridiplantae</taxon>
        <taxon>Streptophyta</taxon>
        <taxon>Embryophyta</taxon>
        <taxon>Tracheophyta</taxon>
        <taxon>Spermatophyta</taxon>
        <taxon>Magnoliopsida</taxon>
        <taxon>eudicotyledons</taxon>
        <taxon>Gunneridae</taxon>
        <taxon>Pentapetalae</taxon>
        <taxon>asterids</taxon>
        <taxon>lamiids</taxon>
        <taxon>Solanales</taxon>
        <taxon>Convolvulaceae</taxon>
        <taxon>Cuscuteae</taxon>
        <taxon>Cuscuta</taxon>
        <taxon>Cuscuta subgen. Cuscuta</taxon>
    </lineage>
</organism>
<accession>A0AAV0CPC3</accession>
<dbReference type="EMBL" id="CAMAPF010000034">
    <property type="protein sequence ID" value="CAH9079943.1"/>
    <property type="molecule type" value="Genomic_DNA"/>
</dbReference>
<dbReference type="Proteomes" id="UP001152523">
    <property type="component" value="Unassembled WGS sequence"/>
</dbReference>
<feature type="non-terminal residue" evidence="2">
    <location>
        <position position="114"/>
    </location>
</feature>
<proteinExistence type="predicted"/>
<keyword evidence="3" id="KW-1185">Reference proteome</keyword>
<evidence type="ECO:0000313" key="2">
    <source>
        <dbReference type="EMBL" id="CAH9079943.1"/>
    </source>
</evidence>
<reference evidence="2" key="1">
    <citation type="submission" date="2022-07" db="EMBL/GenBank/DDBJ databases">
        <authorList>
            <person name="Macas J."/>
            <person name="Novak P."/>
            <person name="Neumann P."/>
        </authorList>
    </citation>
    <scope>NUCLEOTIDE SEQUENCE</scope>
</reference>
<name>A0AAV0CPC3_9ASTE</name>
<evidence type="ECO:0000256" key="1">
    <source>
        <dbReference type="SAM" id="MobiDB-lite"/>
    </source>
</evidence>
<gene>
    <name evidence="2" type="ORF">CEPIT_LOCUS7095</name>
</gene>
<protein>
    <submittedName>
        <fullName evidence="2">Uncharacterized protein</fullName>
    </submittedName>
</protein>
<feature type="region of interest" description="Disordered" evidence="1">
    <location>
        <begin position="83"/>
        <end position="114"/>
    </location>
</feature>
<comment type="caution">
    <text evidence="2">The sequence shown here is derived from an EMBL/GenBank/DDBJ whole genome shotgun (WGS) entry which is preliminary data.</text>
</comment>
<dbReference type="AlphaFoldDB" id="A0AAV0CPC3"/>